<name>V5USY8_9CAUD</name>
<dbReference type="Pfam" id="PF16778">
    <property type="entry name" value="Phage_tail_APC"/>
    <property type="match status" value="1"/>
</dbReference>
<dbReference type="EMBL" id="KF156338">
    <property type="protein sequence ID" value="AHB80445.1"/>
    <property type="molecule type" value="Genomic_DNA"/>
</dbReference>
<protein>
    <recommendedName>
        <fullName evidence="2">Phage tail assembly chaperone-like domain-containing protein</fullName>
    </recommendedName>
</protein>
<evidence type="ECO:0000313" key="3">
    <source>
        <dbReference type="EMBL" id="AHB80445.1"/>
    </source>
</evidence>
<dbReference type="KEGG" id="vg:18504607"/>
<evidence type="ECO:0000259" key="2">
    <source>
        <dbReference type="Pfam" id="PF16778"/>
    </source>
</evidence>
<gene>
    <name evidence="3" type="ORF">S-MbCM7_031</name>
</gene>
<sequence length="303" mass="35759">MVESQVKLQFNPINGDLWFNYNVEKLTNEQLLEIKTLVGEYWWADNDELAFLTVYRNGDFMCERRKKAWSHRTGTYSFTAYKWTEPTQAQVAELADKLMVKFEELRILRLQIEKDRLSGILSEEYDGLISSFRGMRTRMLLDTDWTQLLDAPLSDDDKTLYRTYRQHLRDMTDDPAWLANDVFNVDFPITPKVYLQEDPNRETEYLSIDTHFQNQAAMKAKFKLARVFKYLNLPGLFMSEDEYAAKSYDDLKAELNRYLKKVNQELEFNIQFKLKDANRSPDYGEVTGQESDLTMDQMNDPNG</sequence>
<dbReference type="GeneID" id="18504607"/>
<feature type="domain" description="Phage tail assembly chaperone-like" evidence="2">
    <location>
        <begin position="131"/>
        <end position="175"/>
    </location>
</feature>
<dbReference type="InterPro" id="IPR031893">
    <property type="entry name" value="Phage_tail_APC"/>
</dbReference>
<reference evidence="3 4" key="1">
    <citation type="journal article" date="2014" name="Nature">
        <title>Viral tagging reveals discrete populations in Synechococcus viral genome sequence space.</title>
        <authorList>
            <person name="Deng L."/>
            <person name="Ignacio Espinoza J.C."/>
            <person name="Gregory A.C."/>
            <person name="Poulos B.T."/>
            <person name="Weitz J.S."/>
            <person name="Hugenholtz P."/>
            <person name="Sullivan M.B."/>
        </authorList>
    </citation>
    <scope>NUCLEOTIDE SEQUENCE [LARGE SCALE GENOMIC DNA]</scope>
</reference>
<proteinExistence type="predicted"/>
<dbReference type="Gene3D" id="6.10.140.1310">
    <property type="match status" value="1"/>
</dbReference>
<dbReference type="Proteomes" id="UP000018808">
    <property type="component" value="Segment"/>
</dbReference>
<evidence type="ECO:0000256" key="1">
    <source>
        <dbReference type="SAM" id="MobiDB-lite"/>
    </source>
</evidence>
<feature type="region of interest" description="Disordered" evidence="1">
    <location>
        <begin position="278"/>
        <end position="303"/>
    </location>
</feature>
<keyword evidence="4" id="KW-1185">Reference proteome</keyword>
<feature type="compositionally biased region" description="Polar residues" evidence="1">
    <location>
        <begin position="288"/>
        <end position="303"/>
    </location>
</feature>
<organism evidence="3 4">
    <name type="scientific">Synechococcus phage ACG-2014h</name>
    <dbReference type="NCBI Taxonomy" id="1340810"/>
    <lineage>
        <taxon>Viruses</taxon>
        <taxon>Duplodnaviria</taxon>
        <taxon>Heunggongvirae</taxon>
        <taxon>Uroviricota</taxon>
        <taxon>Caudoviricetes</taxon>
        <taxon>Pantevenvirales</taxon>
        <taxon>Kyanoviridae</taxon>
        <taxon>Sedonavirus</taxon>
        <taxon>Sedonavirus tusconh</taxon>
    </lineage>
</organism>
<dbReference type="OrthoDB" id="29232at10239"/>
<accession>V5USY8</accession>
<evidence type="ECO:0000313" key="4">
    <source>
        <dbReference type="Proteomes" id="UP000018808"/>
    </source>
</evidence>
<dbReference type="RefSeq" id="YP_009008165.1">
    <property type="nucleotide sequence ID" value="NC_023587.1"/>
</dbReference>